<keyword evidence="1" id="KW-0472">Membrane</keyword>
<keyword evidence="3" id="KW-0808">Transferase</keyword>
<evidence type="ECO:0000256" key="1">
    <source>
        <dbReference type="SAM" id="Phobius"/>
    </source>
</evidence>
<feature type="transmembrane region" description="Helical" evidence="1">
    <location>
        <begin position="183"/>
        <end position="201"/>
    </location>
</feature>
<keyword evidence="4" id="KW-1185">Reference proteome</keyword>
<feature type="transmembrane region" description="Helical" evidence="1">
    <location>
        <begin position="158"/>
        <end position="177"/>
    </location>
</feature>
<evidence type="ECO:0000313" key="3">
    <source>
        <dbReference type="EMBL" id="SDI85660.1"/>
    </source>
</evidence>
<evidence type="ECO:0000259" key="2">
    <source>
        <dbReference type="Pfam" id="PF01757"/>
    </source>
</evidence>
<dbReference type="RefSeq" id="WP_074757434.1">
    <property type="nucleotide sequence ID" value="NZ_FNCO01000018.1"/>
</dbReference>
<reference evidence="4" key="1">
    <citation type="submission" date="2016-10" db="EMBL/GenBank/DDBJ databases">
        <authorList>
            <person name="Varghese N."/>
            <person name="Submissions S."/>
        </authorList>
    </citation>
    <scope>NUCLEOTIDE SEQUENCE [LARGE SCALE GENOMIC DNA]</scope>
    <source>
        <strain evidence="4">ATCC 700689</strain>
    </source>
</reference>
<dbReference type="EMBL" id="FNCO01000018">
    <property type="protein sequence ID" value="SDI85660.1"/>
    <property type="molecule type" value="Genomic_DNA"/>
</dbReference>
<accession>A0A1G8P1F5</accession>
<keyword evidence="1" id="KW-0812">Transmembrane</keyword>
<feature type="transmembrane region" description="Helical" evidence="1">
    <location>
        <begin position="316"/>
        <end position="337"/>
    </location>
</feature>
<protein>
    <submittedName>
        <fullName evidence="3">Peptidoglycan/LPS O-acetylase OafA/YrhL, contains acyltransferase and SGNH-hydrolase domains</fullName>
    </submittedName>
</protein>
<dbReference type="GO" id="GO:0016787">
    <property type="term" value="F:hydrolase activity"/>
    <property type="evidence" value="ECO:0007669"/>
    <property type="project" value="UniProtKB-KW"/>
</dbReference>
<keyword evidence="3" id="KW-0378">Hydrolase</keyword>
<dbReference type="AlphaFoldDB" id="A0A1G8P1F5"/>
<feature type="domain" description="Acyltransferase 3" evidence="2">
    <location>
        <begin position="13"/>
        <end position="331"/>
    </location>
</feature>
<sequence>MNTLGDLASRRNNNFNLIRMLAATAVLISHSYPLALGSTAIEPLSSWLGLSLGELAVITFFCVSGFFISLSRDRAPTNLDFFSARFLRIYPGLSLVLLLSVFLIGPIFTTLGALEYFRSGAIYSYLSNNLMLFSMKFQLPGVFEDNPWPGINGSLWTLFYEVTLYVLVGGLGAFAFYGRGVRFAGFLLVYAIIYIAFKELLANTTLLNELHRAQFFFTWSLPFVLGMSLYRYRQHIQHRFVWFLPLAALAAWSYQKPWFFECFVAAWTYLIFYLGFATNRFVDRYNQLGDYSYGVYIYAFPVQEILAHQVKGIGPLSMMLVAFPIVLVAAMFSWHFIEKPAMARRHAFAAQLTSTMTDLKTYWAGVRSGSA</sequence>
<feature type="transmembrane region" description="Helical" evidence="1">
    <location>
        <begin position="89"/>
        <end position="108"/>
    </location>
</feature>
<dbReference type="InterPro" id="IPR050879">
    <property type="entry name" value="Acyltransferase_3"/>
</dbReference>
<dbReference type="Proteomes" id="UP000182894">
    <property type="component" value="Unassembled WGS sequence"/>
</dbReference>
<keyword evidence="3" id="KW-0012">Acyltransferase</keyword>
<dbReference type="STRING" id="89065.SAMN05216605_11829"/>
<feature type="transmembrane region" description="Helical" evidence="1">
    <location>
        <begin position="258"/>
        <end position="276"/>
    </location>
</feature>
<dbReference type="GO" id="GO:0016747">
    <property type="term" value="F:acyltransferase activity, transferring groups other than amino-acyl groups"/>
    <property type="evidence" value="ECO:0007669"/>
    <property type="project" value="InterPro"/>
</dbReference>
<organism evidence="3 4">
    <name type="scientific">Pseudomonas abietaniphila</name>
    <dbReference type="NCBI Taxonomy" id="89065"/>
    <lineage>
        <taxon>Bacteria</taxon>
        <taxon>Pseudomonadati</taxon>
        <taxon>Pseudomonadota</taxon>
        <taxon>Gammaproteobacteria</taxon>
        <taxon>Pseudomonadales</taxon>
        <taxon>Pseudomonadaceae</taxon>
        <taxon>Pseudomonas</taxon>
    </lineage>
</organism>
<feature type="transmembrane region" description="Helical" evidence="1">
    <location>
        <begin position="213"/>
        <end position="230"/>
    </location>
</feature>
<proteinExistence type="predicted"/>
<name>A0A1G8P1F5_9PSED</name>
<dbReference type="PANTHER" id="PTHR23028">
    <property type="entry name" value="ACETYLTRANSFERASE"/>
    <property type="match status" value="1"/>
</dbReference>
<gene>
    <name evidence="3" type="ORF">SAMN05216605_11829</name>
</gene>
<dbReference type="InterPro" id="IPR002656">
    <property type="entry name" value="Acyl_transf_3_dom"/>
</dbReference>
<dbReference type="Pfam" id="PF01757">
    <property type="entry name" value="Acyl_transf_3"/>
    <property type="match status" value="1"/>
</dbReference>
<feature type="transmembrane region" description="Helical" evidence="1">
    <location>
        <begin position="47"/>
        <end position="68"/>
    </location>
</feature>
<feature type="transmembrane region" description="Helical" evidence="1">
    <location>
        <begin position="20"/>
        <end position="41"/>
    </location>
</feature>
<evidence type="ECO:0000313" key="4">
    <source>
        <dbReference type="Proteomes" id="UP000182894"/>
    </source>
</evidence>
<keyword evidence="1" id="KW-1133">Transmembrane helix</keyword>